<feature type="transmembrane region" description="Helical" evidence="1">
    <location>
        <begin position="172"/>
        <end position="190"/>
    </location>
</feature>
<feature type="transmembrane region" description="Helical" evidence="1">
    <location>
        <begin position="1175"/>
        <end position="1193"/>
    </location>
</feature>
<evidence type="ECO:0008006" key="4">
    <source>
        <dbReference type="Google" id="ProtNLM"/>
    </source>
</evidence>
<feature type="transmembrane region" description="Helical" evidence="1">
    <location>
        <begin position="301"/>
        <end position="319"/>
    </location>
</feature>
<dbReference type="Proteomes" id="UP000317243">
    <property type="component" value="Unassembled WGS sequence"/>
</dbReference>
<feature type="transmembrane region" description="Helical" evidence="1">
    <location>
        <begin position="998"/>
        <end position="1015"/>
    </location>
</feature>
<feature type="transmembrane region" description="Helical" evidence="1">
    <location>
        <begin position="1150"/>
        <end position="1169"/>
    </location>
</feature>
<feature type="transmembrane region" description="Helical" evidence="1">
    <location>
        <begin position="149"/>
        <end position="166"/>
    </location>
</feature>
<feature type="transmembrane region" description="Helical" evidence="1">
    <location>
        <begin position="680"/>
        <end position="700"/>
    </location>
</feature>
<comment type="caution">
    <text evidence="2">The sequence shown here is derived from an EMBL/GenBank/DDBJ whole genome shotgun (WGS) entry which is preliminary data.</text>
</comment>
<feature type="transmembrane region" description="Helical" evidence="1">
    <location>
        <begin position="87"/>
        <end position="105"/>
    </location>
</feature>
<proteinExistence type="predicted"/>
<organism evidence="2 3">
    <name type="scientific">Thalassoglobus neptunius</name>
    <dbReference type="NCBI Taxonomy" id="1938619"/>
    <lineage>
        <taxon>Bacteria</taxon>
        <taxon>Pseudomonadati</taxon>
        <taxon>Planctomycetota</taxon>
        <taxon>Planctomycetia</taxon>
        <taxon>Planctomycetales</taxon>
        <taxon>Planctomycetaceae</taxon>
        <taxon>Thalassoglobus</taxon>
    </lineage>
</organism>
<evidence type="ECO:0000256" key="1">
    <source>
        <dbReference type="SAM" id="Phobius"/>
    </source>
</evidence>
<feature type="transmembrane region" description="Helical" evidence="1">
    <location>
        <begin position="890"/>
        <end position="908"/>
    </location>
</feature>
<feature type="transmembrane region" description="Helical" evidence="1">
    <location>
        <begin position="776"/>
        <end position="793"/>
    </location>
</feature>
<feature type="transmembrane region" description="Helical" evidence="1">
    <location>
        <begin position="274"/>
        <end position="295"/>
    </location>
</feature>
<feature type="transmembrane region" description="Helical" evidence="1">
    <location>
        <begin position="447"/>
        <end position="468"/>
    </location>
</feature>
<feature type="transmembrane region" description="Helical" evidence="1">
    <location>
        <begin position="517"/>
        <end position="536"/>
    </location>
</feature>
<gene>
    <name evidence="2" type="ORF">KOR42_43450</name>
</gene>
<feature type="transmembrane region" description="Helical" evidence="1">
    <location>
        <begin position="712"/>
        <end position="730"/>
    </location>
</feature>
<keyword evidence="1" id="KW-0472">Membrane</keyword>
<feature type="transmembrane region" description="Helical" evidence="1">
    <location>
        <begin position="237"/>
        <end position="253"/>
    </location>
</feature>
<feature type="transmembrane region" description="Helical" evidence="1">
    <location>
        <begin position="591"/>
        <end position="609"/>
    </location>
</feature>
<feature type="transmembrane region" description="Helical" evidence="1">
    <location>
        <begin position="365"/>
        <end position="388"/>
    </location>
</feature>
<dbReference type="AlphaFoldDB" id="A0A5C5W5X3"/>
<dbReference type="RefSeq" id="WP_146511715.1">
    <property type="nucleotide sequence ID" value="NZ_SIHI01000028.1"/>
</dbReference>
<dbReference type="OrthoDB" id="221809at2"/>
<feature type="transmembrane region" description="Helical" evidence="1">
    <location>
        <begin position="474"/>
        <end position="496"/>
    </location>
</feature>
<dbReference type="EMBL" id="SIHI01000028">
    <property type="protein sequence ID" value="TWT46368.1"/>
    <property type="molecule type" value="Genomic_DNA"/>
</dbReference>
<feature type="transmembrane region" description="Helical" evidence="1">
    <location>
        <begin position="54"/>
        <end position="75"/>
    </location>
</feature>
<feature type="transmembrane region" description="Helical" evidence="1">
    <location>
        <begin position="400"/>
        <end position="416"/>
    </location>
</feature>
<feature type="transmembrane region" description="Helical" evidence="1">
    <location>
        <begin position="27"/>
        <end position="48"/>
    </location>
</feature>
<accession>A0A5C5W5X3</accession>
<keyword evidence="1" id="KW-0812">Transmembrane</keyword>
<protein>
    <recommendedName>
        <fullName evidence="4">DUF2157 domain-containing protein</fullName>
    </recommendedName>
</protein>
<keyword evidence="1" id="KW-1133">Transmembrane helix</keyword>
<feature type="transmembrane region" description="Helical" evidence="1">
    <location>
        <begin position="1021"/>
        <end position="1038"/>
    </location>
</feature>
<name>A0A5C5W5X3_9PLAN</name>
<feature type="transmembrane region" description="Helical" evidence="1">
    <location>
        <begin position="568"/>
        <end position="585"/>
    </location>
</feature>
<feature type="transmembrane region" description="Helical" evidence="1">
    <location>
        <begin position="956"/>
        <end position="978"/>
    </location>
</feature>
<feature type="transmembrane region" description="Helical" evidence="1">
    <location>
        <begin position="1126"/>
        <end position="1143"/>
    </location>
</feature>
<keyword evidence="3" id="KW-1185">Reference proteome</keyword>
<feature type="transmembrane region" description="Helical" evidence="1">
    <location>
        <begin position="653"/>
        <end position="673"/>
    </location>
</feature>
<feature type="transmembrane region" description="Helical" evidence="1">
    <location>
        <begin position="422"/>
        <end position="440"/>
    </location>
</feature>
<reference evidence="2 3" key="1">
    <citation type="submission" date="2019-02" db="EMBL/GenBank/DDBJ databases">
        <title>Deep-cultivation of Planctomycetes and their phenomic and genomic characterization uncovers novel biology.</title>
        <authorList>
            <person name="Wiegand S."/>
            <person name="Jogler M."/>
            <person name="Boedeker C."/>
            <person name="Pinto D."/>
            <person name="Vollmers J."/>
            <person name="Rivas-Marin E."/>
            <person name="Kohn T."/>
            <person name="Peeters S.H."/>
            <person name="Heuer A."/>
            <person name="Rast P."/>
            <person name="Oberbeckmann S."/>
            <person name="Bunk B."/>
            <person name="Jeske O."/>
            <person name="Meyerdierks A."/>
            <person name="Storesund J.E."/>
            <person name="Kallscheuer N."/>
            <person name="Luecker S."/>
            <person name="Lage O.M."/>
            <person name="Pohl T."/>
            <person name="Merkel B.J."/>
            <person name="Hornburger P."/>
            <person name="Mueller R.-W."/>
            <person name="Bruemmer F."/>
            <person name="Labrenz M."/>
            <person name="Spormann A.M."/>
            <person name="Op Den Camp H."/>
            <person name="Overmann J."/>
            <person name="Amann R."/>
            <person name="Jetten M.S.M."/>
            <person name="Mascher T."/>
            <person name="Medema M.H."/>
            <person name="Devos D.P."/>
            <person name="Kaster A.-K."/>
            <person name="Ovreas L."/>
            <person name="Rohde M."/>
            <person name="Galperin M.Y."/>
            <person name="Jogler C."/>
        </authorList>
    </citation>
    <scope>NUCLEOTIDE SEQUENCE [LARGE SCALE GENOMIC DNA]</scope>
    <source>
        <strain evidence="2 3">KOR42</strain>
    </source>
</reference>
<feature type="transmembrane region" description="Helical" evidence="1">
    <location>
        <begin position="750"/>
        <end position="770"/>
    </location>
</feature>
<evidence type="ECO:0000313" key="2">
    <source>
        <dbReference type="EMBL" id="TWT46368.1"/>
    </source>
</evidence>
<feature type="transmembrane region" description="Helical" evidence="1">
    <location>
        <begin position="326"/>
        <end position="345"/>
    </location>
</feature>
<feature type="transmembrane region" description="Helical" evidence="1">
    <location>
        <begin position="867"/>
        <end position="884"/>
    </location>
</feature>
<feature type="transmembrane region" description="Helical" evidence="1">
    <location>
        <begin position="833"/>
        <end position="855"/>
    </location>
</feature>
<evidence type="ECO:0000313" key="3">
    <source>
        <dbReference type="Proteomes" id="UP000317243"/>
    </source>
</evidence>
<sequence length="1215" mass="133081">MKSTPEQHTPTVVRFLDSFLQEGNIKWLLGVGTLILFSSSAMLVTSHWDSYPPLWKYAVLLAYTVGIHLCGQLAYHRLSLRKTGTGLMALTTLLIPLNFVAYRWVQPDQMLTIHGVLAQSGLLFLLAGNCLFSLFAAQRIFTHFLRKPQYSFLTSYLILSASGAVIPLLPSTIAPFTALFLWVVFAVGTIKVNRHAFWLTEEFRTPRIFGFFPIILLGVQFLLLFATMLAPQIPVEWIGLGLVLTAIPILQAADSLARVVQARSETPLPTQPTSVVLALLGGIAMVFAGVAISAYGFPSTVAIVPTSLLAAIVMGFAAHRTQRKEFVWLMILAILTTYQTSPVFMKQLVRSMLDAGSSAIGEDRMPIAFYGLTYLPLLIATSGVSVWLKRRGETFFAQQLQTFSFGLPLILLPLALTHSKMLFPVGLSFTVLFACHTLLFRLPFLRFTTLLSAFVATLGATYFFQQVFDFHGSVGLSLTTWIAAGGLFWFPGVYFDRAVSRIELMDDSDARRHSPEIFRWSSLGIVAICAIIFIALAPSGSVPIMTGVICFGLLFGHAFAFQSTWISALTLTLLMSLPITFAGHNNWSMESLLSLAGSLLVLLCAGEALMKRFPEWTLSKVFAPAANIVACIAVFLLQLILVPYMLAHLQTPFAFAIWLPVVIAFLTGAYLAWKNDAGVLVVATHTFGLVATGVLTPKLIANFTHITGFDRVLWIPVTWATLSTLGTVSLRLTLVDRKSADGETSNALRAIEWCFAATLGGIALVTIPVLVGPSRIAGLISVAGVLLLTLNRRRSHLTEILLLIGNAQLLVAVLQLVLPDSRFLFEIPSEKLVVAALPISLAAALSAWGWSSAISPRSRFSEQTSEFFQALSLGAILFSVWSGFKHNALVLLGTCSFIIVAGLQAQIARKMSQRTHPTVEGTNISAIMATRATYRAWIAIGLVLAAIAHLRWTGFLLVGVILSSFAPMILALLTLGLAHQAKRSVSWTIFADPLRKTATALPAATIPMVFHQHLAYPSPEWLGIQSLALLLTSGFYFWRGIERDRPWFVVASAAIFNVSLAIFWKELRWTDPQLFLIPAGLSVLVLVETLRSQIPKGLLNPLRYVGALTVLVSPTFQIVGGNWLHIITLMVLSLLILIVSMGLRIKALMYTGTAFLVADLLALVIRGTFDHPSLLWLTGIAIGLAVIGLAAYCERHREAMLQKFRFIAAELETWN</sequence>
<feature type="transmembrane region" description="Helical" evidence="1">
    <location>
        <begin position="800"/>
        <end position="818"/>
    </location>
</feature>
<feature type="transmembrane region" description="Helical" evidence="1">
    <location>
        <begin position="621"/>
        <end position="647"/>
    </location>
</feature>
<feature type="transmembrane region" description="Helical" evidence="1">
    <location>
        <begin position="542"/>
        <end position="561"/>
    </location>
</feature>
<feature type="transmembrane region" description="Helical" evidence="1">
    <location>
        <begin position="211"/>
        <end position="231"/>
    </location>
</feature>
<feature type="transmembrane region" description="Helical" evidence="1">
    <location>
        <begin position="1047"/>
        <end position="1067"/>
    </location>
</feature>
<feature type="transmembrane region" description="Helical" evidence="1">
    <location>
        <begin position="932"/>
        <end position="950"/>
    </location>
</feature>
<feature type="transmembrane region" description="Helical" evidence="1">
    <location>
        <begin position="117"/>
        <end position="137"/>
    </location>
</feature>